<accession>A0A090WKI9</accession>
<protein>
    <submittedName>
        <fullName evidence="1">Glucose-1-phosphate thymidylyltransferase</fullName>
        <ecNumber evidence="1">2.7.7.24</ecNumber>
    </submittedName>
</protein>
<comment type="caution">
    <text evidence="1">The sequence shown here is derived from an EMBL/GenBank/DDBJ whole genome shotgun (WGS) entry which is preliminary data.</text>
</comment>
<dbReference type="EC" id="2.7.7.24" evidence="1"/>
<evidence type="ECO:0000313" key="2">
    <source>
        <dbReference type="Proteomes" id="UP000029647"/>
    </source>
</evidence>
<organism evidence="1 2">
    <name type="scientific">Nonlabens ulvanivorans</name>
    <name type="common">Persicivirga ulvanivorans</name>
    <dbReference type="NCBI Taxonomy" id="906888"/>
    <lineage>
        <taxon>Bacteria</taxon>
        <taxon>Pseudomonadati</taxon>
        <taxon>Bacteroidota</taxon>
        <taxon>Flavobacteriia</taxon>
        <taxon>Flavobacteriales</taxon>
        <taxon>Flavobacteriaceae</taxon>
        <taxon>Nonlabens</taxon>
    </lineage>
</organism>
<gene>
    <name evidence="1" type="ORF">JCM19275_2069</name>
</gene>
<dbReference type="GO" id="GO:0008879">
    <property type="term" value="F:glucose-1-phosphate thymidylyltransferase activity"/>
    <property type="evidence" value="ECO:0007669"/>
    <property type="project" value="UniProtKB-EC"/>
</dbReference>
<dbReference type="AlphaFoldDB" id="A0A090WKI9"/>
<name>A0A090WKI9_NONUL</name>
<sequence length="44" mass="5138">MTYKTNKAYEVADVVMKRRGLTLEQVDIDILDVVFEKTAAYRKD</sequence>
<evidence type="ECO:0000313" key="1">
    <source>
        <dbReference type="EMBL" id="GAL76733.1"/>
    </source>
</evidence>
<keyword evidence="1" id="KW-0808">Transferase</keyword>
<keyword evidence="1" id="KW-0548">Nucleotidyltransferase</keyword>
<reference evidence="1 2" key="1">
    <citation type="journal article" date="2014" name="Genome Announc.">
        <title>Draft Genome Sequences of Marine Flavobacterium Nonlabens Strains NR17, NR24, NR27, NR32, NR33, and Ara13.</title>
        <authorList>
            <person name="Nakanishi M."/>
            <person name="Meirelles P."/>
            <person name="Suzuki R."/>
            <person name="Takatani N."/>
            <person name="Mino S."/>
            <person name="Suda W."/>
            <person name="Oshima K."/>
            <person name="Hattori M."/>
            <person name="Ohkuma M."/>
            <person name="Hosokawa M."/>
            <person name="Miyashita K."/>
            <person name="Thompson F.L."/>
            <person name="Niwa A."/>
            <person name="Sawabe T."/>
            <person name="Sawabe T."/>
        </authorList>
    </citation>
    <scope>NUCLEOTIDE SEQUENCE [LARGE SCALE GENOMIC DNA]</scope>
    <source>
        <strain evidence="2">JCM19275</strain>
    </source>
</reference>
<proteinExistence type="predicted"/>
<dbReference type="EMBL" id="BBNT01000015">
    <property type="protein sequence ID" value="GAL76733.1"/>
    <property type="molecule type" value="Genomic_DNA"/>
</dbReference>
<dbReference type="Proteomes" id="UP000029647">
    <property type="component" value="Unassembled WGS sequence"/>
</dbReference>